<dbReference type="RefSeq" id="XP_020118318.1">
    <property type="nucleotide sequence ID" value="XM_020268951.1"/>
</dbReference>
<dbReference type="InterPro" id="IPR011701">
    <property type="entry name" value="MFS"/>
</dbReference>
<reference evidence="8 9" key="1">
    <citation type="submission" date="2015-06" db="EMBL/GenBank/DDBJ databases">
        <title>Talaromyces atroroseus IBT 11181 draft genome.</title>
        <authorList>
            <person name="Rasmussen K.B."/>
            <person name="Rasmussen S."/>
            <person name="Petersen B."/>
            <person name="Sicheritz-Ponten T."/>
            <person name="Mortensen U.H."/>
            <person name="Thrane U."/>
        </authorList>
    </citation>
    <scope>NUCLEOTIDE SEQUENCE [LARGE SCALE GENOMIC DNA]</scope>
    <source>
        <strain evidence="8 9">IBT 11181</strain>
    </source>
</reference>
<dbReference type="InterPro" id="IPR036259">
    <property type="entry name" value="MFS_trans_sf"/>
</dbReference>
<dbReference type="SUPFAM" id="SSF103473">
    <property type="entry name" value="MFS general substrate transporter"/>
    <property type="match status" value="1"/>
</dbReference>
<evidence type="ECO:0000313" key="9">
    <source>
        <dbReference type="Proteomes" id="UP000214365"/>
    </source>
</evidence>
<evidence type="ECO:0000313" key="8">
    <source>
        <dbReference type="EMBL" id="OKL58197.1"/>
    </source>
</evidence>
<dbReference type="OrthoDB" id="5086884at2759"/>
<feature type="transmembrane region" description="Helical" evidence="6">
    <location>
        <begin position="113"/>
        <end position="132"/>
    </location>
</feature>
<evidence type="ECO:0000256" key="4">
    <source>
        <dbReference type="ARBA" id="ARBA00022989"/>
    </source>
</evidence>
<evidence type="ECO:0000259" key="7">
    <source>
        <dbReference type="PROSITE" id="PS50850"/>
    </source>
</evidence>
<dbReference type="GO" id="GO:0022857">
    <property type="term" value="F:transmembrane transporter activity"/>
    <property type="evidence" value="ECO:0007669"/>
    <property type="project" value="InterPro"/>
</dbReference>
<comment type="subcellular location">
    <subcellularLocation>
        <location evidence="1">Membrane</location>
        <topology evidence="1">Multi-pass membrane protein</topology>
    </subcellularLocation>
</comment>
<dbReference type="Proteomes" id="UP000214365">
    <property type="component" value="Unassembled WGS sequence"/>
</dbReference>
<dbReference type="InterPro" id="IPR050930">
    <property type="entry name" value="MFS_Vesicular_Transporter"/>
</dbReference>
<feature type="transmembrane region" description="Helical" evidence="6">
    <location>
        <begin position="371"/>
        <end position="390"/>
    </location>
</feature>
<protein>
    <recommendedName>
        <fullName evidence="7">Major facilitator superfamily (MFS) profile domain-containing protein</fullName>
    </recommendedName>
</protein>
<dbReference type="PANTHER" id="PTHR23506:SF23">
    <property type="entry name" value="GH10249P"/>
    <property type="match status" value="1"/>
</dbReference>
<evidence type="ECO:0000256" key="5">
    <source>
        <dbReference type="ARBA" id="ARBA00023136"/>
    </source>
</evidence>
<evidence type="ECO:0000256" key="2">
    <source>
        <dbReference type="ARBA" id="ARBA00022448"/>
    </source>
</evidence>
<dbReference type="InterPro" id="IPR020846">
    <property type="entry name" value="MFS_dom"/>
</dbReference>
<sequence length="408" mass="43636">MDGSLTSNIRRCADDKLSGTSRRLPFVVGLVAVAGATIMFWLAKSPAIMVIARMMQGVAGAAVWAVGNALVVDSMKKEQLGTAMGYVSMAMNIGTMAGPALGGILLDRAGYDSVFMVALALISIDVVLRCLMIEPKAKQQLKAISRPEDETEPLLRRASLPDYQGCDAEQDHNHDEEQSAFPHIVSTSRIPPIVRLAMSGQLLALLVASVVDASIWTAFEATVPVFVIKNFKWASFEIGMCFLVLTLPSIISPIIGSLIDRYGPRIVSVISFSSLVPIFFMFPLVNDESLRSRVLFVSLLMGAGVSFSAVMLPLMVEISEPIERKERESPGIFGAKGANAQAYALHAMAWASGQLLGPIVAGALVQTIGWRSMNIVLAVISGLTALMLACTSEKLAMVGHNEPAPPCS</sequence>
<dbReference type="PROSITE" id="PS50850">
    <property type="entry name" value="MFS"/>
    <property type="match status" value="1"/>
</dbReference>
<keyword evidence="3 6" id="KW-0812">Transmembrane</keyword>
<keyword evidence="9" id="KW-1185">Reference proteome</keyword>
<keyword evidence="5 6" id="KW-0472">Membrane</keyword>
<feature type="transmembrane region" description="Helical" evidence="6">
    <location>
        <begin position="262"/>
        <end position="282"/>
    </location>
</feature>
<feature type="transmembrane region" description="Helical" evidence="6">
    <location>
        <begin position="294"/>
        <end position="316"/>
    </location>
</feature>
<dbReference type="GO" id="GO:0016020">
    <property type="term" value="C:membrane"/>
    <property type="evidence" value="ECO:0007669"/>
    <property type="project" value="UniProtKB-SubCell"/>
</dbReference>
<feature type="transmembrane region" description="Helical" evidence="6">
    <location>
        <begin position="83"/>
        <end position="101"/>
    </location>
</feature>
<evidence type="ECO:0000256" key="6">
    <source>
        <dbReference type="SAM" id="Phobius"/>
    </source>
</evidence>
<dbReference type="PANTHER" id="PTHR23506">
    <property type="entry name" value="GH10249P"/>
    <property type="match status" value="1"/>
</dbReference>
<dbReference type="Gene3D" id="1.20.1720.10">
    <property type="entry name" value="Multidrug resistance protein D"/>
    <property type="match status" value="1"/>
</dbReference>
<feature type="transmembrane region" description="Helical" evidence="6">
    <location>
        <begin position="24"/>
        <end position="42"/>
    </location>
</feature>
<feature type="transmembrane region" description="Helical" evidence="6">
    <location>
        <begin position="343"/>
        <end position="365"/>
    </location>
</feature>
<dbReference type="Pfam" id="PF07690">
    <property type="entry name" value="MFS_1"/>
    <property type="match status" value="1"/>
</dbReference>
<evidence type="ECO:0000256" key="1">
    <source>
        <dbReference type="ARBA" id="ARBA00004141"/>
    </source>
</evidence>
<dbReference type="Gene3D" id="1.20.1250.20">
    <property type="entry name" value="MFS general substrate transporter like domains"/>
    <property type="match status" value="1"/>
</dbReference>
<proteinExistence type="predicted"/>
<gene>
    <name evidence="8" type="ORF">UA08_06651</name>
</gene>
<dbReference type="GeneID" id="31006406"/>
<dbReference type="STRING" id="1441469.A0A225AXH1"/>
<keyword evidence="2" id="KW-0813">Transport</keyword>
<feature type="transmembrane region" description="Helical" evidence="6">
    <location>
        <begin position="233"/>
        <end position="255"/>
    </location>
</feature>
<dbReference type="CDD" id="cd17325">
    <property type="entry name" value="MFS_MdtG_SLC18_like"/>
    <property type="match status" value="1"/>
</dbReference>
<dbReference type="EMBL" id="LFMY01000010">
    <property type="protein sequence ID" value="OKL58197.1"/>
    <property type="molecule type" value="Genomic_DNA"/>
</dbReference>
<name>A0A225AXH1_TALAT</name>
<feature type="domain" description="Major facilitator superfamily (MFS) profile" evidence="7">
    <location>
        <begin position="1"/>
        <end position="396"/>
    </location>
</feature>
<feature type="transmembrane region" description="Helical" evidence="6">
    <location>
        <begin position="48"/>
        <end position="71"/>
    </location>
</feature>
<keyword evidence="4 6" id="KW-1133">Transmembrane helix</keyword>
<organism evidence="8 9">
    <name type="scientific">Talaromyces atroroseus</name>
    <dbReference type="NCBI Taxonomy" id="1441469"/>
    <lineage>
        <taxon>Eukaryota</taxon>
        <taxon>Fungi</taxon>
        <taxon>Dikarya</taxon>
        <taxon>Ascomycota</taxon>
        <taxon>Pezizomycotina</taxon>
        <taxon>Eurotiomycetes</taxon>
        <taxon>Eurotiomycetidae</taxon>
        <taxon>Eurotiales</taxon>
        <taxon>Trichocomaceae</taxon>
        <taxon>Talaromyces</taxon>
        <taxon>Talaromyces sect. Trachyspermi</taxon>
    </lineage>
</organism>
<accession>A0A225AXH1</accession>
<feature type="transmembrane region" description="Helical" evidence="6">
    <location>
        <begin position="202"/>
        <end position="227"/>
    </location>
</feature>
<evidence type="ECO:0000256" key="3">
    <source>
        <dbReference type="ARBA" id="ARBA00022692"/>
    </source>
</evidence>
<dbReference type="AlphaFoldDB" id="A0A225AXH1"/>
<comment type="caution">
    <text evidence="8">The sequence shown here is derived from an EMBL/GenBank/DDBJ whole genome shotgun (WGS) entry which is preliminary data.</text>
</comment>